<dbReference type="EMBL" id="CP025544">
    <property type="protein sequence ID" value="AXK60938.1"/>
    <property type="molecule type" value="Genomic_DNA"/>
</dbReference>
<gene>
    <name evidence="2" type="ORF">C0J27_04350</name>
</gene>
<keyword evidence="3" id="KW-1185">Reference proteome</keyword>
<keyword evidence="1" id="KW-0812">Transmembrane</keyword>
<organism evidence="2 3">
    <name type="scientific">Candidatus Chromulinivorax destructor</name>
    <dbReference type="NCBI Taxonomy" id="2066483"/>
    <lineage>
        <taxon>Bacteria</taxon>
        <taxon>Candidatus Babelota</taxon>
        <taxon>Candidatus Babeliae</taxon>
        <taxon>Candidatus Babeliales</taxon>
        <taxon>Candidatus Chromulinivoraceae</taxon>
        <taxon>Candidatus Chromulinivorax</taxon>
    </lineage>
</organism>
<feature type="transmembrane region" description="Helical" evidence="1">
    <location>
        <begin position="75"/>
        <end position="98"/>
    </location>
</feature>
<dbReference type="AlphaFoldDB" id="A0A345ZCC1"/>
<feature type="transmembrane region" description="Helical" evidence="1">
    <location>
        <begin position="38"/>
        <end position="63"/>
    </location>
</feature>
<dbReference type="RefSeq" id="WP_115585953.1">
    <property type="nucleotide sequence ID" value="NZ_CP025544.1"/>
</dbReference>
<keyword evidence="1" id="KW-0472">Membrane</keyword>
<evidence type="ECO:0000313" key="3">
    <source>
        <dbReference type="Proteomes" id="UP000254834"/>
    </source>
</evidence>
<name>A0A345ZCC1_9BACT</name>
<evidence type="ECO:0000313" key="2">
    <source>
        <dbReference type="EMBL" id="AXK60938.1"/>
    </source>
</evidence>
<evidence type="ECO:0000256" key="1">
    <source>
        <dbReference type="SAM" id="Phobius"/>
    </source>
</evidence>
<sequence>MAHNKNYIPGSFLQFSPSIVFVFTFMLLYLFFASYYTSILPIILMSLPLCTVLITTAYAFFTFKKTTSVYEKIRIFLVDQLISQHHIFMLVLLAQQYFAMLLP</sequence>
<accession>A0A345ZCC1</accession>
<reference evidence="2 3" key="1">
    <citation type="submission" date="2017-12" db="EMBL/GenBank/DDBJ databases">
        <title>Chromulinavorax destructans is a abundant pathogen of dominant heterotrophic picoflagllates.</title>
        <authorList>
            <person name="Deeg C.M."/>
            <person name="Zimmer M."/>
            <person name="Suttle C.A."/>
        </authorList>
    </citation>
    <scope>NUCLEOTIDE SEQUENCE [LARGE SCALE GENOMIC DNA]</scope>
    <source>
        <strain evidence="2 3">SeV1</strain>
    </source>
</reference>
<proteinExistence type="predicted"/>
<keyword evidence="1" id="KW-1133">Transmembrane helix</keyword>
<dbReference type="KEGG" id="cdes:C0J27_04350"/>
<protein>
    <submittedName>
        <fullName evidence="2">Uncharacterized protein</fullName>
    </submittedName>
</protein>
<dbReference type="Proteomes" id="UP000254834">
    <property type="component" value="Chromosome"/>
</dbReference>
<feature type="transmembrane region" description="Helical" evidence="1">
    <location>
        <begin position="12"/>
        <end position="32"/>
    </location>
</feature>